<dbReference type="Pfam" id="PF21244">
    <property type="entry name" value="PurT_C"/>
    <property type="match status" value="1"/>
</dbReference>
<evidence type="ECO:0000256" key="4">
    <source>
        <dbReference type="ARBA" id="ARBA00022755"/>
    </source>
</evidence>
<dbReference type="InterPro" id="IPR054350">
    <property type="entry name" value="PurT/PurK_preATP-grasp"/>
</dbReference>
<dbReference type="SUPFAM" id="SSF56059">
    <property type="entry name" value="Glutathione synthetase ATP-binding domain-like"/>
    <property type="match status" value="1"/>
</dbReference>
<dbReference type="Gene3D" id="3.30.1490.20">
    <property type="entry name" value="ATP-grasp fold, A domain"/>
    <property type="match status" value="1"/>
</dbReference>
<feature type="region of interest" description="Disordered" evidence="8">
    <location>
        <begin position="366"/>
        <end position="391"/>
    </location>
</feature>
<dbReference type="NCBIfam" id="NF006766">
    <property type="entry name" value="PRK09288.1"/>
    <property type="match status" value="1"/>
</dbReference>
<keyword evidence="6 7" id="KW-0460">Magnesium</keyword>
<dbReference type="HAMAP" id="MF_01643">
    <property type="entry name" value="PurT"/>
    <property type="match status" value="1"/>
</dbReference>
<sequence length="391" mass="42839">MAIVLPKKIMLLGSGELGKEFVIAAKRLGNTVIAVDRYDNAPAMQVADVREVISMLDGEALEAVVKKHQPDLIVPEVEAIRTEKLIELEAQGYKVIPTAAATNFTMNRDRIRDLASNELGLRTAKYAYATSLEELKTVAGEIGFPNVIKPVMSSSGKGQSVVNSRDELEKAWDYAIAGARGDTAKIIIEEFINFEVEITLLTIRQWQGETLFCEAIGHRQERGDYQESWQPVGLTANQVKDAQDIARKVTDKLGGAGIFGVEFFITKDEVIFSELSPRPHDTGMVTLISQNLNEFELHLRAILGLPIPTIELLSPSASAVILASETSNEISFTGVEEALAIPNVEVRLFGKPDSRPYRRMGVALAKGKDATESRQKATEAASKVKINDFPS</sequence>
<dbReference type="Gene3D" id="3.30.470.20">
    <property type="entry name" value="ATP-grasp fold, B domain"/>
    <property type="match status" value="1"/>
</dbReference>
<feature type="binding site" evidence="7">
    <location>
        <position position="149"/>
    </location>
    <ligand>
        <name>ATP</name>
        <dbReference type="ChEBI" id="CHEBI:30616"/>
    </ligand>
</feature>
<evidence type="ECO:0000256" key="6">
    <source>
        <dbReference type="ARBA" id="ARBA00022842"/>
    </source>
</evidence>
<name>A0A9X4RI30_9CYAN</name>
<dbReference type="NCBIfam" id="TIGR01142">
    <property type="entry name" value="purT"/>
    <property type="match status" value="1"/>
</dbReference>
<dbReference type="GO" id="GO:0005829">
    <property type="term" value="C:cytosol"/>
    <property type="evidence" value="ECO:0007669"/>
    <property type="project" value="TreeGrafter"/>
</dbReference>
<dbReference type="Pfam" id="PF22660">
    <property type="entry name" value="RS_preATP-grasp-like"/>
    <property type="match status" value="1"/>
</dbReference>
<dbReference type="RefSeq" id="WP_009627731.1">
    <property type="nucleotide sequence ID" value="NZ_VBTY01000111.1"/>
</dbReference>
<organism evidence="10 11">
    <name type="scientific">Pseudanabaena catenata USMAC16</name>
    <dbReference type="NCBI Taxonomy" id="1855837"/>
    <lineage>
        <taxon>Bacteria</taxon>
        <taxon>Bacillati</taxon>
        <taxon>Cyanobacteriota</taxon>
        <taxon>Cyanophyceae</taxon>
        <taxon>Pseudanabaenales</taxon>
        <taxon>Pseudanabaenaceae</taxon>
        <taxon>Pseudanabaena</taxon>
    </lineage>
</organism>
<feature type="binding site" evidence="7">
    <location>
        <position position="262"/>
    </location>
    <ligand>
        <name>Mg(2+)</name>
        <dbReference type="ChEBI" id="CHEBI:18420"/>
    </ligand>
</feature>
<evidence type="ECO:0000256" key="2">
    <source>
        <dbReference type="ARBA" id="ARBA00022723"/>
    </source>
</evidence>
<comment type="similarity">
    <text evidence="7">Belongs to the PurK/PurT family.</text>
</comment>
<dbReference type="GO" id="GO:0000287">
    <property type="term" value="F:magnesium ion binding"/>
    <property type="evidence" value="ECO:0007669"/>
    <property type="project" value="UniProtKB-UniRule"/>
</dbReference>
<comment type="function">
    <text evidence="7">Involved in the de novo purine biosynthesis. Catalyzes the transfer of formate to 5-phospho-ribosyl-glycinamide (GAR), producing 5-phospho-ribosyl-N-formylglycinamide (FGAR). Formate is provided by PurU via hydrolysis of 10-formyl-tetrahydrofolate.</text>
</comment>
<accession>A0A9X4RI30</accession>
<dbReference type="GO" id="GO:0006189">
    <property type="term" value="P:'de novo' IMP biosynthetic process"/>
    <property type="evidence" value="ECO:0007669"/>
    <property type="project" value="UniProtKB-UniRule"/>
</dbReference>
<dbReference type="InterPro" id="IPR011761">
    <property type="entry name" value="ATP-grasp"/>
</dbReference>
<dbReference type="InterPro" id="IPR048740">
    <property type="entry name" value="PurT_C"/>
</dbReference>
<feature type="binding site" evidence="7">
    <location>
        <begin position="16"/>
        <end position="17"/>
    </location>
    <ligand>
        <name>N(1)-(5-phospho-beta-D-ribosyl)glycinamide</name>
        <dbReference type="ChEBI" id="CHEBI:143788"/>
    </ligand>
</feature>
<keyword evidence="1 7" id="KW-0436">Ligase</keyword>
<evidence type="ECO:0000256" key="8">
    <source>
        <dbReference type="SAM" id="MobiDB-lite"/>
    </source>
</evidence>
<dbReference type="InterPro" id="IPR003135">
    <property type="entry name" value="ATP-grasp_carboxylate-amine"/>
</dbReference>
<dbReference type="EC" id="6.3.1.21" evidence="7"/>
<dbReference type="PANTHER" id="PTHR43055:SF1">
    <property type="entry name" value="FORMATE-DEPENDENT PHOSPHORIBOSYLGLYCINAMIDE FORMYLTRANSFERASE"/>
    <property type="match status" value="1"/>
</dbReference>
<keyword evidence="2 7" id="KW-0479">Metal-binding</keyword>
<dbReference type="PANTHER" id="PTHR43055">
    <property type="entry name" value="FORMATE-DEPENDENT PHOSPHORIBOSYLGLYCINAMIDE FORMYLTRANSFERASE"/>
    <property type="match status" value="1"/>
</dbReference>
<feature type="binding site" evidence="7">
    <location>
        <begin position="189"/>
        <end position="192"/>
    </location>
    <ligand>
        <name>ATP</name>
        <dbReference type="ChEBI" id="CHEBI:30616"/>
    </ligand>
</feature>
<keyword evidence="10" id="KW-0808">Transferase</keyword>
<dbReference type="SUPFAM" id="SSF52440">
    <property type="entry name" value="PreATP-grasp domain"/>
    <property type="match status" value="1"/>
</dbReference>
<reference evidence="10" key="1">
    <citation type="submission" date="2019-05" db="EMBL/GenBank/DDBJ databases">
        <title>Whole genome sequencing of Pseudanabaena catenata USMAC16.</title>
        <authorList>
            <person name="Khan Z."/>
            <person name="Omar W.M."/>
            <person name="Convey P."/>
            <person name="Merican F."/>
            <person name="Najimudin N."/>
        </authorList>
    </citation>
    <scope>NUCLEOTIDE SEQUENCE</scope>
    <source>
        <strain evidence="10">USMAC16</strain>
    </source>
</reference>
<feature type="compositionally biased region" description="Basic and acidic residues" evidence="8">
    <location>
        <begin position="366"/>
        <end position="377"/>
    </location>
</feature>
<evidence type="ECO:0000256" key="7">
    <source>
        <dbReference type="HAMAP-Rule" id="MF_01643"/>
    </source>
</evidence>
<evidence type="ECO:0000256" key="5">
    <source>
        <dbReference type="ARBA" id="ARBA00022840"/>
    </source>
</evidence>
<dbReference type="InterPro" id="IPR016185">
    <property type="entry name" value="PreATP-grasp_dom_sf"/>
</dbReference>
<dbReference type="GO" id="GO:0005524">
    <property type="term" value="F:ATP binding"/>
    <property type="evidence" value="ECO:0007669"/>
    <property type="project" value="UniProtKB-UniRule"/>
</dbReference>
<dbReference type="AlphaFoldDB" id="A0A9X4RI30"/>
<dbReference type="PROSITE" id="PS50975">
    <property type="entry name" value="ATP_GRASP"/>
    <property type="match status" value="1"/>
</dbReference>
<dbReference type="Pfam" id="PF02222">
    <property type="entry name" value="ATP-grasp"/>
    <property type="match status" value="1"/>
</dbReference>
<gene>
    <name evidence="7 10" type="primary">purT</name>
    <name evidence="10" type="ORF">FEV09_13660</name>
</gene>
<feature type="binding site" evidence="7">
    <location>
        <begin position="154"/>
        <end position="159"/>
    </location>
    <ligand>
        <name>ATP</name>
        <dbReference type="ChEBI" id="CHEBI:30616"/>
    </ligand>
</feature>
<feature type="binding site" evidence="7">
    <location>
        <position position="274"/>
    </location>
    <ligand>
        <name>Mg(2+)</name>
        <dbReference type="ChEBI" id="CHEBI:18420"/>
    </ligand>
</feature>
<dbReference type="SUPFAM" id="SSF51246">
    <property type="entry name" value="Rudiment single hybrid motif"/>
    <property type="match status" value="1"/>
</dbReference>
<dbReference type="InterPro" id="IPR013815">
    <property type="entry name" value="ATP_grasp_subdomain_1"/>
</dbReference>
<proteinExistence type="inferred from homology"/>
<dbReference type="FunFam" id="3.40.50.20:FF:000022">
    <property type="entry name" value="Formate-dependent phosphoribosylglycinamide formyltransferase"/>
    <property type="match status" value="1"/>
</dbReference>
<feature type="binding site" evidence="7">
    <location>
        <begin position="358"/>
        <end position="359"/>
    </location>
    <ligand>
        <name>N(1)-(5-phospho-beta-D-ribosyl)glycinamide</name>
        <dbReference type="ChEBI" id="CHEBI:143788"/>
    </ligand>
</feature>
<protein>
    <recommendedName>
        <fullName evidence="7">Formate-dependent phosphoribosylglycinamide formyltransferase</fullName>
        <ecNumber evidence="7">6.3.1.21</ecNumber>
    </recommendedName>
    <alternativeName>
        <fullName evidence="7">5'-phosphoribosylglycinamide transformylase 2</fullName>
    </alternativeName>
    <alternativeName>
        <fullName evidence="7">Formate-dependent GAR transformylase</fullName>
    </alternativeName>
    <alternativeName>
        <fullName evidence="7">GAR transformylase 2</fullName>
        <shortName evidence="7">GART 2</shortName>
    </alternativeName>
    <alternativeName>
        <fullName evidence="7">Non-folate glycinamide ribonucleotide transformylase</fullName>
    </alternativeName>
    <alternativeName>
        <fullName evidence="7">Phosphoribosylglycinamide formyltransferase 2</fullName>
    </alternativeName>
</protein>
<evidence type="ECO:0000313" key="11">
    <source>
        <dbReference type="Proteomes" id="UP001152872"/>
    </source>
</evidence>
<dbReference type="InterPro" id="IPR011054">
    <property type="entry name" value="Rudment_hybrid_motif"/>
</dbReference>
<comment type="pathway">
    <text evidence="7">Purine metabolism; IMP biosynthesis via de novo pathway; N(2)-formyl-N(1)-(5-phospho-D-ribosyl)glycinamide from N(1)-(5-phospho-D-ribosyl)glycinamide (formate route): step 1/1.</text>
</comment>
<evidence type="ECO:0000256" key="1">
    <source>
        <dbReference type="ARBA" id="ARBA00022598"/>
    </source>
</evidence>
<comment type="subunit">
    <text evidence="7">Homodimer.</text>
</comment>
<evidence type="ECO:0000313" key="10">
    <source>
        <dbReference type="EMBL" id="MDG3495598.1"/>
    </source>
</evidence>
<comment type="catalytic activity">
    <reaction evidence="7">
        <text>N(1)-(5-phospho-beta-D-ribosyl)glycinamide + formate + ATP = N(2)-formyl-N(1)-(5-phospho-beta-D-ribosyl)glycinamide + ADP + phosphate + H(+)</text>
        <dbReference type="Rhea" id="RHEA:24829"/>
        <dbReference type="ChEBI" id="CHEBI:15378"/>
        <dbReference type="ChEBI" id="CHEBI:15740"/>
        <dbReference type="ChEBI" id="CHEBI:30616"/>
        <dbReference type="ChEBI" id="CHEBI:43474"/>
        <dbReference type="ChEBI" id="CHEBI:143788"/>
        <dbReference type="ChEBI" id="CHEBI:147286"/>
        <dbReference type="ChEBI" id="CHEBI:456216"/>
        <dbReference type="EC" id="6.3.1.21"/>
    </reaction>
</comment>
<keyword evidence="5 7" id="KW-0067">ATP-binding</keyword>
<keyword evidence="3 7" id="KW-0547">Nucleotide-binding</keyword>
<feature type="binding site" evidence="7">
    <location>
        <position position="108"/>
    </location>
    <ligand>
        <name>ATP</name>
        <dbReference type="ChEBI" id="CHEBI:30616"/>
    </ligand>
</feature>
<evidence type="ECO:0000256" key="3">
    <source>
        <dbReference type="ARBA" id="ARBA00022741"/>
    </source>
</evidence>
<dbReference type="EMBL" id="VBTY01000111">
    <property type="protein sequence ID" value="MDG3495598.1"/>
    <property type="molecule type" value="Genomic_DNA"/>
</dbReference>
<feature type="binding site" evidence="7">
    <location>
        <position position="351"/>
    </location>
    <ligand>
        <name>N(1)-(5-phospho-beta-D-ribosyl)glycinamide</name>
        <dbReference type="ChEBI" id="CHEBI:143788"/>
    </ligand>
</feature>
<keyword evidence="11" id="KW-1185">Reference proteome</keyword>
<comment type="caution">
    <text evidence="10">The sequence shown here is derived from an EMBL/GenBank/DDBJ whole genome shotgun (WGS) entry which is preliminary data.</text>
</comment>
<dbReference type="Proteomes" id="UP001152872">
    <property type="component" value="Unassembled WGS sequence"/>
</dbReference>
<evidence type="ECO:0000259" key="9">
    <source>
        <dbReference type="PROSITE" id="PS50975"/>
    </source>
</evidence>
<keyword evidence="4 7" id="KW-0658">Purine biosynthesis</keyword>
<feature type="binding site" evidence="7">
    <location>
        <position position="197"/>
    </location>
    <ligand>
        <name>ATP</name>
        <dbReference type="ChEBI" id="CHEBI:30616"/>
    </ligand>
</feature>
<feature type="binding site" evidence="7">
    <location>
        <position position="76"/>
    </location>
    <ligand>
        <name>N(1)-(5-phospho-beta-D-ribosyl)glycinamide</name>
        <dbReference type="ChEBI" id="CHEBI:143788"/>
    </ligand>
</feature>
<dbReference type="GO" id="GO:0043815">
    <property type="term" value="F:phosphoribosylglycinamide formyltransferase 2 activity"/>
    <property type="evidence" value="ECO:0007669"/>
    <property type="project" value="UniProtKB-UniRule"/>
</dbReference>
<dbReference type="Gene3D" id="3.40.50.20">
    <property type="match status" value="1"/>
</dbReference>
<dbReference type="InterPro" id="IPR005862">
    <property type="entry name" value="PurT"/>
</dbReference>
<feature type="domain" description="ATP-grasp" evidence="9">
    <location>
        <begin position="113"/>
        <end position="303"/>
    </location>
</feature>
<dbReference type="GO" id="GO:0004644">
    <property type="term" value="F:phosphoribosylglycinamide formyltransferase activity"/>
    <property type="evidence" value="ECO:0007669"/>
    <property type="project" value="UniProtKB-UniRule"/>
</dbReference>
<feature type="binding site" evidence="7">
    <location>
        <position position="281"/>
    </location>
    <ligand>
        <name>N(1)-(5-phospho-beta-D-ribosyl)glycinamide</name>
        <dbReference type="ChEBI" id="CHEBI:143788"/>
    </ligand>
</feature>